<evidence type="ECO:0000256" key="7">
    <source>
        <dbReference type="ARBA" id="ARBA00022741"/>
    </source>
</evidence>
<dbReference type="FunFam" id="3.30.565.10:FF:000023">
    <property type="entry name" value="PAS domain-containing sensor histidine kinase"/>
    <property type="match status" value="1"/>
</dbReference>
<accession>A0A1I7BQT0</accession>
<dbReference type="InterPro" id="IPR036890">
    <property type="entry name" value="HATPase_C_sf"/>
</dbReference>
<dbReference type="RefSeq" id="WP_139230408.1">
    <property type="nucleotide sequence ID" value="NZ_FPAS01000006.1"/>
</dbReference>
<dbReference type="Pfam" id="PF00512">
    <property type="entry name" value="HisKA"/>
    <property type="match status" value="1"/>
</dbReference>
<dbReference type="EMBL" id="FPAS01000006">
    <property type="protein sequence ID" value="SFT89537.1"/>
    <property type="molecule type" value="Genomic_DNA"/>
</dbReference>
<keyword evidence="10" id="KW-0902">Two-component regulatory system</keyword>
<keyword evidence="13" id="KW-1133">Transmembrane helix</keyword>
<dbReference type="Proteomes" id="UP000236454">
    <property type="component" value="Unassembled WGS sequence"/>
</dbReference>
<dbReference type="InterPro" id="IPR005467">
    <property type="entry name" value="His_kinase_dom"/>
</dbReference>
<evidence type="ECO:0000313" key="16">
    <source>
        <dbReference type="Proteomes" id="UP000236454"/>
    </source>
</evidence>
<dbReference type="Gene3D" id="1.10.287.130">
    <property type="match status" value="1"/>
</dbReference>
<dbReference type="SUPFAM" id="SSF47384">
    <property type="entry name" value="Homodimeric domain of signal transducing histidine kinase"/>
    <property type="match status" value="1"/>
</dbReference>
<keyword evidence="12" id="KW-0175">Coiled coil</keyword>
<keyword evidence="16" id="KW-1185">Reference proteome</keyword>
<dbReference type="CDD" id="cd00082">
    <property type="entry name" value="HisKA"/>
    <property type="match status" value="1"/>
</dbReference>
<dbReference type="AlphaFoldDB" id="A0A1I7BQT0"/>
<comment type="subcellular location">
    <subcellularLocation>
        <location evidence="2">Cell membrane</location>
    </subcellularLocation>
</comment>
<dbReference type="PROSITE" id="PS50109">
    <property type="entry name" value="HIS_KIN"/>
    <property type="match status" value="1"/>
</dbReference>
<keyword evidence="4" id="KW-1003">Cell membrane</keyword>
<dbReference type="PANTHER" id="PTHR43547">
    <property type="entry name" value="TWO-COMPONENT HISTIDINE KINASE"/>
    <property type="match status" value="1"/>
</dbReference>
<dbReference type="InterPro" id="IPR003594">
    <property type="entry name" value="HATPase_dom"/>
</dbReference>
<dbReference type="Gene3D" id="3.30.565.10">
    <property type="entry name" value="Histidine kinase-like ATPase, C-terminal domain"/>
    <property type="match status" value="1"/>
</dbReference>
<dbReference type="Pfam" id="PF02518">
    <property type="entry name" value="HATPase_c"/>
    <property type="match status" value="1"/>
</dbReference>
<dbReference type="PRINTS" id="PR00344">
    <property type="entry name" value="BCTRLSENSOR"/>
</dbReference>
<sequence length="448" mass="51941">MQRKTINTVIVLGICSILSILVIQAFWINSTLKAQETNINIQAKQDSLQLRQFHEQVKVALRNVTEEISTYIADSSDLYGRVKQVSTNYYQVDINEDLHPYYLEQLLKREFYDQNITQSFQYGIYDCFNDSIVFGNIIRYSTEKYYEPISDTVAGITSPNLDWDQEDGHYFTVFFPNVTPISLANYPRSRSPWMYLIAIVAFILLFFAYSIRVIIRQKRLSEVKTDFINNMTHELKTPISTIALSSETILREDLSQDKERLERYASIIYKENKRLENQVERVLNVAKLDKEELKLSKSVFSLHEILEEAKDNFEFNQLKDKGQISLELNARKDEVFADEVHITNVIFNLLDNAIKYCEVNPDIHIVTNNYNQGVALKITDNGIGMKKEDQRMIFDKFYRVPTGNLHNVKGFGLGLYYVKLIVEQHGGSIKVNSNLGEGTTFTIFLPFK</sequence>
<dbReference type="PANTHER" id="PTHR43547:SF2">
    <property type="entry name" value="HYBRID SIGNAL TRANSDUCTION HISTIDINE KINASE C"/>
    <property type="match status" value="1"/>
</dbReference>
<evidence type="ECO:0000256" key="8">
    <source>
        <dbReference type="ARBA" id="ARBA00022777"/>
    </source>
</evidence>
<keyword evidence="8 15" id="KW-0418">Kinase</keyword>
<dbReference type="SMART" id="SM00388">
    <property type="entry name" value="HisKA"/>
    <property type="match status" value="1"/>
</dbReference>
<evidence type="ECO:0000256" key="9">
    <source>
        <dbReference type="ARBA" id="ARBA00022840"/>
    </source>
</evidence>
<dbReference type="SMART" id="SM00387">
    <property type="entry name" value="HATPase_c"/>
    <property type="match status" value="1"/>
</dbReference>
<dbReference type="OrthoDB" id="1933776at2"/>
<evidence type="ECO:0000256" key="12">
    <source>
        <dbReference type="SAM" id="Coils"/>
    </source>
</evidence>
<evidence type="ECO:0000256" key="3">
    <source>
        <dbReference type="ARBA" id="ARBA00012438"/>
    </source>
</evidence>
<keyword evidence="13" id="KW-0812">Transmembrane</keyword>
<dbReference type="GO" id="GO:0000155">
    <property type="term" value="F:phosphorelay sensor kinase activity"/>
    <property type="evidence" value="ECO:0007669"/>
    <property type="project" value="InterPro"/>
</dbReference>
<dbReference type="SUPFAM" id="SSF55874">
    <property type="entry name" value="ATPase domain of HSP90 chaperone/DNA topoisomerase II/histidine kinase"/>
    <property type="match status" value="1"/>
</dbReference>
<evidence type="ECO:0000256" key="1">
    <source>
        <dbReference type="ARBA" id="ARBA00000085"/>
    </source>
</evidence>
<dbReference type="GO" id="GO:0005886">
    <property type="term" value="C:plasma membrane"/>
    <property type="evidence" value="ECO:0007669"/>
    <property type="project" value="UniProtKB-SubCell"/>
</dbReference>
<evidence type="ECO:0000256" key="10">
    <source>
        <dbReference type="ARBA" id="ARBA00023012"/>
    </source>
</evidence>
<evidence type="ECO:0000256" key="5">
    <source>
        <dbReference type="ARBA" id="ARBA00022553"/>
    </source>
</evidence>
<keyword evidence="7" id="KW-0547">Nucleotide-binding</keyword>
<dbReference type="InterPro" id="IPR004358">
    <property type="entry name" value="Sig_transdc_His_kin-like_C"/>
</dbReference>
<proteinExistence type="predicted"/>
<feature type="domain" description="Histidine kinase" evidence="14">
    <location>
        <begin position="230"/>
        <end position="448"/>
    </location>
</feature>
<dbReference type="CDD" id="cd00075">
    <property type="entry name" value="HATPase"/>
    <property type="match status" value="1"/>
</dbReference>
<evidence type="ECO:0000259" key="14">
    <source>
        <dbReference type="PROSITE" id="PS50109"/>
    </source>
</evidence>
<evidence type="ECO:0000256" key="13">
    <source>
        <dbReference type="SAM" id="Phobius"/>
    </source>
</evidence>
<dbReference type="EC" id="2.7.13.3" evidence="3"/>
<keyword evidence="5" id="KW-0597">Phosphoprotein</keyword>
<feature type="transmembrane region" description="Helical" evidence="13">
    <location>
        <begin position="193"/>
        <end position="215"/>
    </location>
</feature>
<evidence type="ECO:0000256" key="4">
    <source>
        <dbReference type="ARBA" id="ARBA00022475"/>
    </source>
</evidence>
<dbReference type="GO" id="GO:0005524">
    <property type="term" value="F:ATP binding"/>
    <property type="evidence" value="ECO:0007669"/>
    <property type="project" value="UniProtKB-KW"/>
</dbReference>
<name>A0A1I7BQT0_9FLAO</name>
<feature type="coiled-coil region" evidence="12">
    <location>
        <begin position="258"/>
        <end position="292"/>
    </location>
</feature>
<dbReference type="InterPro" id="IPR036097">
    <property type="entry name" value="HisK_dim/P_sf"/>
</dbReference>
<evidence type="ECO:0000313" key="15">
    <source>
        <dbReference type="EMBL" id="SFT89537.1"/>
    </source>
</evidence>
<dbReference type="InterPro" id="IPR003661">
    <property type="entry name" value="HisK_dim/P_dom"/>
</dbReference>
<evidence type="ECO:0000256" key="11">
    <source>
        <dbReference type="ARBA" id="ARBA00023136"/>
    </source>
</evidence>
<dbReference type="STRING" id="477690.SAMN05216474_3007"/>
<keyword evidence="6" id="KW-0808">Transferase</keyword>
<evidence type="ECO:0000256" key="6">
    <source>
        <dbReference type="ARBA" id="ARBA00022679"/>
    </source>
</evidence>
<keyword evidence="11 13" id="KW-0472">Membrane</keyword>
<reference evidence="15 16" key="1">
    <citation type="submission" date="2016-10" db="EMBL/GenBank/DDBJ databases">
        <authorList>
            <person name="de Groot N.N."/>
        </authorList>
    </citation>
    <scope>NUCLEOTIDE SEQUENCE [LARGE SCALE GENOMIC DNA]</scope>
    <source>
        <strain evidence="15 16">CGMCC 1.7005</strain>
    </source>
</reference>
<comment type="catalytic activity">
    <reaction evidence="1">
        <text>ATP + protein L-histidine = ADP + protein N-phospho-L-histidine.</text>
        <dbReference type="EC" id="2.7.13.3"/>
    </reaction>
</comment>
<evidence type="ECO:0000256" key="2">
    <source>
        <dbReference type="ARBA" id="ARBA00004236"/>
    </source>
</evidence>
<organism evidence="15 16">
    <name type="scientific">Lishizhenia tianjinensis</name>
    <dbReference type="NCBI Taxonomy" id="477690"/>
    <lineage>
        <taxon>Bacteria</taxon>
        <taxon>Pseudomonadati</taxon>
        <taxon>Bacteroidota</taxon>
        <taxon>Flavobacteriia</taxon>
        <taxon>Flavobacteriales</taxon>
        <taxon>Crocinitomicaceae</taxon>
        <taxon>Lishizhenia</taxon>
    </lineage>
</organism>
<keyword evidence="9" id="KW-0067">ATP-binding</keyword>
<feature type="transmembrane region" description="Helical" evidence="13">
    <location>
        <begin position="9"/>
        <end position="28"/>
    </location>
</feature>
<gene>
    <name evidence="15" type="ORF">SAMN05216474_3007</name>
</gene>
<protein>
    <recommendedName>
        <fullName evidence="3">histidine kinase</fullName>
        <ecNumber evidence="3">2.7.13.3</ecNumber>
    </recommendedName>
</protein>